<accession>A0A419AB10</accession>
<feature type="domain" description="Nudix hydrolase" evidence="3">
    <location>
        <begin position="16"/>
        <end position="145"/>
    </location>
</feature>
<gene>
    <name evidence="4" type="ORF">D3P05_03375</name>
</gene>
<evidence type="ECO:0000313" key="5">
    <source>
        <dbReference type="Proteomes" id="UP000283587"/>
    </source>
</evidence>
<dbReference type="OrthoDB" id="9816040at2"/>
<dbReference type="Gene3D" id="3.90.79.10">
    <property type="entry name" value="Nucleoside Triphosphate Pyrophosphohydrolase"/>
    <property type="match status" value="1"/>
</dbReference>
<evidence type="ECO:0000259" key="3">
    <source>
        <dbReference type="PROSITE" id="PS51462"/>
    </source>
</evidence>
<dbReference type="PROSITE" id="PS00893">
    <property type="entry name" value="NUDIX_BOX"/>
    <property type="match status" value="1"/>
</dbReference>
<dbReference type="GO" id="GO:0006167">
    <property type="term" value="P:AMP biosynthetic process"/>
    <property type="evidence" value="ECO:0007669"/>
    <property type="project" value="TreeGrafter"/>
</dbReference>
<organism evidence="4 5">
    <name type="scientific">Paracoccus siganidrum</name>
    <dbReference type="NCBI Taxonomy" id="1276757"/>
    <lineage>
        <taxon>Bacteria</taxon>
        <taxon>Pseudomonadati</taxon>
        <taxon>Pseudomonadota</taxon>
        <taxon>Alphaproteobacteria</taxon>
        <taxon>Rhodobacterales</taxon>
        <taxon>Paracoccaceae</taxon>
        <taxon>Paracoccus</taxon>
    </lineage>
</organism>
<dbReference type="InterPro" id="IPR015797">
    <property type="entry name" value="NUDIX_hydrolase-like_dom_sf"/>
</dbReference>
<name>A0A419AB10_9RHOB</name>
<evidence type="ECO:0000256" key="2">
    <source>
        <dbReference type="ARBA" id="ARBA00022801"/>
    </source>
</evidence>
<dbReference type="PANTHER" id="PTHR21340">
    <property type="entry name" value="DIADENOSINE 5,5-P1,P4-TETRAPHOSPHATE PYROPHOSPHOHYDROLASE MUTT"/>
    <property type="match status" value="1"/>
</dbReference>
<dbReference type="PANTHER" id="PTHR21340:SF0">
    <property type="entry name" value="BIS(5'-NUCLEOSYL)-TETRAPHOSPHATASE [ASYMMETRICAL]"/>
    <property type="match status" value="1"/>
</dbReference>
<dbReference type="InterPro" id="IPR020084">
    <property type="entry name" value="NUDIX_hydrolase_CS"/>
</dbReference>
<dbReference type="SUPFAM" id="SSF55811">
    <property type="entry name" value="Nudix"/>
    <property type="match status" value="1"/>
</dbReference>
<dbReference type="Pfam" id="PF00293">
    <property type="entry name" value="NUDIX"/>
    <property type="match status" value="1"/>
</dbReference>
<dbReference type="Proteomes" id="UP000283587">
    <property type="component" value="Unassembled WGS sequence"/>
</dbReference>
<dbReference type="AlphaFoldDB" id="A0A419AB10"/>
<dbReference type="InterPro" id="IPR000086">
    <property type="entry name" value="NUDIX_hydrolase_dom"/>
</dbReference>
<keyword evidence="2" id="KW-0378">Hydrolase</keyword>
<reference evidence="5" key="1">
    <citation type="submission" date="2018-09" db="EMBL/GenBank/DDBJ databases">
        <title>Paracoccus onubensis nov. sp. a moderate halophilic bacterium isolated from Gruta de las Maravillas (Aracena, Spain).</title>
        <authorList>
            <person name="Jurado V."/>
            <person name="Gutierrez-Patricio S."/>
            <person name="Gonzalez-Pimentel J.L."/>
            <person name="Miller A.Z."/>
            <person name="Laiz L."/>
            <person name="Saiz-Jimenez C."/>
        </authorList>
    </citation>
    <scope>NUCLEOTIDE SEQUENCE [LARGE SCALE GENOMIC DNA]</scope>
    <source>
        <strain evidence="5">DSM 26381</strain>
    </source>
</reference>
<evidence type="ECO:0000256" key="1">
    <source>
        <dbReference type="ARBA" id="ARBA00001946"/>
    </source>
</evidence>
<evidence type="ECO:0000313" key="4">
    <source>
        <dbReference type="EMBL" id="RJL20456.1"/>
    </source>
</evidence>
<sequence length="148" mass="16583">MTPRFGSPPQPGRSYRRRPGAYAVLIRDGRILLTFQEAPEPEFQLPGGGLDPGEGAVRALHREVAEETGWSIARPRLIGTYRRFCFMPDYDIFAEKICSVWLARPLCRQGPPSEPGHSAHWVGPDRAMELLADPGSRAMLRRALRLFG</sequence>
<dbReference type="GO" id="GO:0006754">
    <property type="term" value="P:ATP biosynthetic process"/>
    <property type="evidence" value="ECO:0007669"/>
    <property type="project" value="TreeGrafter"/>
</dbReference>
<dbReference type="InterPro" id="IPR051325">
    <property type="entry name" value="Nudix_hydrolase_domain"/>
</dbReference>
<protein>
    <submittedName>
        <fullName evidence="4">NUDIX domain-containing protein</fullName>
    </submittedName>
</protein>
<dbReference type="GO" id="GO:0004081">
    <property type="term" value="F:bis(5'-nucleosyl)-tetraphosphatase (asymmetrical) activity"/>
    <property type="evidence" value="ECO:0007669"/>
    <property type="project" value="TreeGrafter"/>
</dbReference>
<comment type="caution">
    <text evidence="4">The sequence shown here is derived from an EMBL/GenBank/DDBJ whole genome shotgun (WGS) entry which is preliminary data.</text>
</comment>
<keyword evidence="5" id="KW-1185">Reference proteome</keyword>
<proteinExistence type="predicted"/>
<dbReference type="RefSeq" id="WP_119896765.1">
    <property type="nucleotide sequence ID" value="NZ_QNRC01000004.1"/>
</dbReference>
<dbReference type="EMBL" id="QZEW01000010">
    <property type="protein sequence ID" value="RJL20456.1"/>
    <property type="molecule type" value="Genomic_DNA"/>
</dbReference>
<dbReference type="PROSITE" id="PS51462">
    <property type="entry name" value="NUDIX"/>
    <property type="match status" value="1"/>
</dbReference>
<comment type="cofactor">
    <cofactor evidence="1">
        <name>Mg(2+)</name>
        <dbReference type="ChEBI" id="CHEBI:18420"/>
    </cofactor>
</comment>